<accession>A0A401ZW89</accession>
<dbReference type="Proteomes" id="UP000287352">
    <property type="component" value="Unassembled WGS sequence"/>
</dbReference>
<keyword evidence="2" id="KW-1185">Reference proteome</keyword>
<protein>
    <submittedName>
        <fullName evidence="1">Uncharacterized protein</fullName>
    </submittedName>
</protein>
<dbReference type="AlphaFoldDB" id="A0A401ZW89"/>
<name>A0A401ZW89_9CHLR</name>
<evidence type="ECO:0000313" key="2">
    <source>
        <dbReference type="Proteomes" id="UP000287352"/>
    </source>
</evidence>
<dbReference type="OrthoDB" id="142764at2"/>
<evidence type="ECO:0000313" key="1">
    <source>
        <dbReference type="EMBL" id="GCE11165.1"/>
    </source>
</evidence>
<proteinExistence type="predicted"/>
<sequence>MDARFYQTAETTIDIERLAKDLVDAYYSQGYQAQFLGNGDQLLIQFKKGSDLEALIGLQAALSLTMQRNGRGVLVTVGQQKWIDKAAVGAVSFIIPALWPLAITAGLGAIRQSGLAKQIFALLDTFVRQQYPDVQINPNAVPHF</sequence>
<gene>
    <name evidence="1" type="ORF">KTT_10240</name>
</gene>
<comment type="caution">
    <text evidence="1">The sequence shown here is derived from an EMBL/GenBank/DDBJ whole genome shotgun (WGS) entry which is preliminary data.</text>
</comment>
<dbReference type="EMBL" id="BIFR01000001">
    <property type="protein sequence ID" value="GCE11165.1"/>
    <property type="molecule type" value="Genomic_DNA"/>
</dbReference>
<organism evidence="1 2">
    <name type="scientific">Tengunoibacter tsumagoiensis</name>
    <dbReference type="NCBI Taxonomy" id="2014871"/>
    <lineage>
        <taxon>Bacteria</taxon>
        <taxon>Bacillati</taxon>
        <taxon>Chloroflexota</taxon>
        <taxon>Ktedonobacteria</taxon>
        <taxon>Ktedonobacterales</taxon>
        <taxon>Dictyobacteraceae</taxon>
        <taxon>Tengunoibacter</taxon>
    </lineage>
</organism>
<dbReference type="RefSeq" id="WP_126578844.1">
    <property type="nucleotide sequence ID" value="NZ_BIFR01000001.1"/>
</dbReference>
<reference evidence="2" key="1">
    <citation type="submission" date="2018-12" db="EMBL/GenBank/DDBJ databases">
        <title>Tengunoibacter tsumagoiensis gen. nov., sp. nov., Dictyobacter kobayashii sp. nov., D. alpinus sp. nov., and D. joshuensis sp. nov. and description of Dictyobacteraceae fam. nov. within the order Ktedonobacterales isolated from Tengu-no-mugimeshi.</title>
        <authorList>
            <person name="Wang C.M."/>
            <person name="Zheng Y."/>
            <person name="Sakai Y."/>
            <person name="Toyoda A."/>
            <person name="Minakuchi Y."/>
            <person name="Abe K."/>
            <person name="Yokota A."/>
            <person name="Yabe S."/>
        </authorList>
    </citation>
    <scope>NUCLEOTIDE SEQUENCE [LARGE SCALE GENOMIC DNA]</scope>
    <source>
        <strain evidence="2">Uno3</strain>
    </source>
</reference>